<proteinExistence type="predicted"/>
<dbReference type="RefSeq" id="WP_097897548.1">
    <property type="nucleotide sequence ID" value="NZ_NVOR01000008.1"/>
</dbReference>
<accession>A0AA91ZV59</accession>
<name>A0AA91ZV59_9BACI</name>
<organism evidence="2 3">
    <name type="scientific">Bacillus pseudomycoides</name>
    <dbReference type="NCBI Taxonomy" id="64104"/>
    <lineage>
        <taxon>Bacteria</taxon>
        <taxon>Bacillati</taxon>
        <taxon>Bacillota</taxon>
        <taxon>Bacilli</taxon>
        <taxon>Bacillales</taxon>
        <taxon>Bacillaceae</taxon>
        <taxon>Bacillus</taxon>
        <taxon>Bacillus cereus group</taxon>
    </lineage>
</organism>
<keyword evidence="1" id="KW-1133">Transmembrane helix</keyword>
<feature type="transmembrane region" description="Helical" evidence="1">
    <location>
        <begin position="54"/>
        <end position="72"/>
    </location>
</feature>
<feature type="transmembrane region" description="Helical" evidence="1">
    <location>
        <begin position="155"/>
        <end position="175"/>
    </location>
</feature>
<feature type="transmembrane region" description="Helical" evidence="1">
    <location>
        <begin position="12"/>
        <end position="34"/>
    </location>
</feature>
<comment type="caution">
    <text evidence="2">The sequence shown here is derived from an EMBL/GenBank/DDBJ whole genome shotgun (WGS) entry which is preliminary data.</text>
</comment>
<protein>
    <submittedName>
        <fullName evidence="2">Uncharacterized protein</fullName>
    </submittedName>
</protein>
<reference evidence="2 3" key="1">
    <citation type="submission" date="2017-09" db="EMBL/GenBank/DDBJ databases">
        <title>Large-scale bioinformatics analysis of Bacillus genomes uncovers conserved roles of natural products in bacterial physiology.</title>
        <authorList>
            <consortium name="Agbiome Team Llc"/>
            <person name="Bleich R.M."/>
            <person name="Grubbs K.J."/>
            <person name="Santa Maria K.C."/>
            <person name="Allen S.E."/>
            <person name="Farag S."/>
            <person name="Shank E.A."/>
            <person name="Bowers A."/>
        </authorList>
    </citation>
    <scope>NUCLEOTIDE SEQUENCE [LARGE SCALE GENOMIC DNA]</scope>
    <source>
        <strain evidence="2 3">AFS092012</strain>
    </source>
</reference>
<sequence>MEKILKNQFFHLLIKITGICVIAFSISMLIINFTYGDQMHVKGLNKQLGSLGEYGAIVAASLWFLRHIWLFLYRNKLYGFKVMKEFYILVKKFHTLIGYAILSVATTHGVYFFIKGSHHEIQIYSGIFTFICLTLLGFVGILLHKSNKKIKLIVYRKTHQIAAVLFGIGLLIHLMV</sequence>
<evidence type="ECO:0000313" key="2">
    <source>
        <dbReference type="EMBL" id="PED84072.1"/>
    </source>
</evidence>
<keyword evidence="1" id="KW-0812">Transmembrane</keyword>
<feature type="transmembrane region" description="Helical" evidence="1">
    <location>
        <begin position="121"/>
        <end position="143"/>
    </location>
</feature>
<gene>
    <name evidence="2" type="ORF">CON65_02950</name>
</gene>
<dbReference type="AlphaFoldDB" id="A0AA91ZV59"/>
<evidence type="ECO:0000313" key="3">
    <source>
        <dbReference type="Proteomes" id="UP000221020"/>
    </source>
</evidence>
<evidence type="ECO:0000256" key="1">
    <source>
        <dbReference type="SAM" id="Phobius"/>
    </source>
</evidence>
<keyword evidence="1" id="KW-0472">Membrane</keyword>
<dbReference type="Proteomes" id="UP000221020">
    <property type="component" value="Unassembled WGS sequence"/>
</dbReference>
<feature type="transmembrane region" description="Helical" evidence="1">
    <location>
        <begin position="93"/>
        <end position="114"/>
    </location>
</feature>
<dbReference type="EMBL" id="NVOR01000008">
    <property type="protein sequence ID" value="PED84072.1"/>
    <property type="molecule type" value="Genomic_DNA"/>
</dbReference>